<dbReference type="Gene3D" id="3.30.565.10">
    <property type="entry name" value="Histidine kinase-like ATPase, C-terminal domain"/>
    <property type="match status" value="1"/>
</dbReference>
<dbReference type="InterPro" id="IPR036890">
    <property type="entry name" value="HATPase_C_sf"/>
</dbReference>
<keyword evidence="7" id="KW-0067">ATP-binding</keyword>
<dbReference type="InterPro" id="IPR003594">
    <property type="entry name" value="HATPase_dom"/>
</dbReference>
<feature type="transmembrane region" description="Helical" evidence="9">
    <location>
        <begin position="77"/>
        <end position="98"/>
    </location>
</feature>
<keyword evidence="4" id="KW-0808">Transferase</keyword>
<keyword evidence="9" id="KW-0812">Transmembrane</keyword>
<dbReference type="Gene3D" id="1.20.5.1930">
    <property type="match status" value="1"/>
</dbReference>
<evidence type="ECO:0000313" key="12">
    <source>
        <dbReference type="EMBL" id="MFD1940030.1"/>
    </source>
</evidence>
<evidence type="ECO:0000256" key="7">
    <source>
        <dbReference type="ARBA" id="ARBA00022840"/>
    </source>
</evidence>
<keyword evidence="13" id="KW-1185">Reference proteome</keyword>
<evidence type="ECO:0000256" key="4">
    <source>
        <dbReference type="ARBA" id="ARBA00022679"/>
    </source>
</evidence>
<dbReference type="EMBL" id="JBHUFV010000100">
    <property type="protein sequence ID" value="MFD1940030.1"/>
    <property type="molecule type" value="Genomic_DNA"/>
</dbReference>
<dbReference type="Pfam" id="PF02518">
    <property type="entry name" value="HATPase_c"/>
    <property type="match status" value="1"/>
</dbReference>
<keyword evidence="9" id="KW-1133">Transmembrane helix</keyword>
<gene>
    <name evidence="12" type="ORF">ACFSKW_52095</name>
</gene>
<evidence type="ECO:0000256" key="2">
    <source>
        <dbReference type="ARBA" id="ARBA00012438"/>
    </source>
</evidence>
<proteinExistence type="predicted"/>
<evidence type="ECO:0000256" key="9">
    <source>
        <dbReference type="SAM" id="Phobius"/>
    </source>
</evidence>
<keyword evidence="9" id="KW-0472">Membrane</keyword>
<dbReference type="PANTHER" id="PTHR24421:SF10">
    <property type="entry name" value="NITRATE_NITRITE SENSOR PROTEIN NARQ"/>
    <property type="match status" value="1"/>
</dbReference>
<name>A0ABW4TGD4_9ACTN</name>
<dbReference type="Pfam" id="PF07730">
    <property type="entry name" value="HisKA_3"/>
    <property type="match status" value="1"/>
</dbReference>
<sequence length="559" mass="59005">MRTLAIALAAFGYGLWAVWPDLASGAVVAALLLAGQVALAVTGGLFIAEGQRLVGTLFVAAAFAELTADLSNRDWGWYGFVAAMARPVGALLLMTVLLSYPHRRVGYRGFVFGASVLILVANVADAVTWNPAPSGKPPVAFSWVTLYDGGPEQRTAYGMYWMLVIAVAVAALALVVHRAVTARGLERRELVPVFVASAVYGFAILSNAIWMVLPYFTGDGDPLAPAYVPEVVWISAVAAPLLIPAAFLAAAIRRRLDRAAVADLVSGIAQPATAESVRESLRRALADPSLDLFTGDPPPDDGRLGLEIADSAGRPLAHVRTVPELRRRGDVVTAALGAAALSLENARLHSDLQEQLRQVEDSRARIVEAGVAERRRVERDLHDGAQQRLLALAATLGRLKTVSGDPTVRELVDEARADLRNALSELRDLARGIHPAVLEQIGLTGAIESITEALPVPTEIRIAPLASSPAIETTLYFVICEALTNAIKHAEARRIAVSVTQEDGEIVAAVTDDGRGGATMRPGGGLAGLADRVAALGGTLHLQSPPQGGTRLEARLVSA</sequence>
<keyword evidence="5" id="KW-0547">Nucleotide-binding</keyword>
<dbReference type="EC" id="2.7.13.3" evidence="2"/>
<comment type="caution">
    <text evidence="12">The sequence shown here is derived from an EMBL/GenBank/DDBJ whole genome shotgun (WGS) entry which is preliminary data.</text>
</comment>
<evidence type="ECO:0000256" key="1">
    <source>
        <dbReference type="ARBA" id="ARBA00000085"/>
    </source>
</evidence>
<evidence type="ECO:0000256" key="3">
    <source>
        <dbReference type="ARBA" id="ARBA00022553"/>
    </source>
</evidence>
<dbReference type="PANTHER" id="PTHR24421">
    <property type="entry name" value="NITRATE/NITRITE SENSOR PROTEIN NARX-RELATED"/>
    <property type="match status" value="1"/>
</dbReference>
<dbReference type="CDD" id="cd16917">
    <property type="entry name" value="HATPase_UhpB-NarQ-NarX-like"/>
    <property type="match status" value="1"/>
</dbReference>
<keyword evidence="8" id="KW-0902">Two-component regulatory system</keyword>
<accession>A0ABW4TGD4</accession>
<keyword evidence="3" id="KW-0597">Phosphoprotein</keyword>
<evidence type="ECO:0000313" key="13">
    <source>
        <dbReference type="Proteomes" id="UP001597368"/>
    </source>
</evidence>
<feature type="transmembrane region" description="Helical" evidence="9">
    <location>
        <begin position="159"/>
        <end position="180"/>
    </location>
</feature>
<dbReference type="SUPFAM" id="SSF55874">
    <property type="entry name" value="ATPase domain of HSP90 chaperone/DNA topoisomerase II/histidine kinase"/>
    <property type="match status" value="1"/>
</dbReference>
<dbReference type="Proteomes" id="UP001597368">
    <property type="component" value="Unassembled WGS sequence"/>
</dbReference>
<feature type="transmembrane region" description="Helical" evidence="9">
    <location>
        <begin position="192"/>
        <end position="213"/>
    </location>
</feature>
<evidence type="ECO:0000256" key="5">
    <source>
        <dbReference type="ARBA" id="ARBA00022741"/>
    </source>
</evidence>
<feature type="transmembrane region" description="Helical" evidence="9">
    <location>
        <begin position="110"/>
        <end position="129"/>
    </location>
</feature>
<organism evidence="12 13">
    <name type="scientific">Nonomuraea mangrovi</name>
    <dbReference type="NCBI Taxonomy" id="2316207"/>
    <lineage>
        <taxon>Bacteria</taxon>
        <taxon>Bacillati</taxon>
        <taxon>Actinomycetota</taxon>
        <taxon>Actinomycetes</taxon>
        <taxon>Streptosporangiales</taxon>
        <taxon>Streptosporangiaceae</taxon>
        <taxon>Nonomuraea</taxon>
    </lineage>
</organism>
<dbReference type="GO" id="GO:0016301">
    <property type="term" value="F:kinase activity"/>
    <property type="evidence" value="ECO:0007669"/>
    <property type="project" value="UniProtKB-KW"/>
</dbReference>
<dbReference type="InterPro" id="IPR050482">
    <property type="entry name" value="Sensor_HK_TwoCompSys"/>
</dbReference>
<dbReference type="RefSeq" id="WP_379582865.1">
    <property type="nucleotide sequence ID" value="NZ_JBHUFV010000100.1"/>
</dbReference>
<feature type="transmembrane region" description="Helical" evidence="9">
    <location>
        <begin position="233"/>
        <end position="252"/>
    </location>
</feature>
<evidence type="ECO:0000259" key="11">
    <source>
        <dbReference type="Pfam" id="PF07730"/>
    </source>
</evidence>
<dbReference type="InterPro" id="IPR011712">
    <property type="entry name" value="Sig_transdc_His_kin_sub3_dim/P"/>
</dbReference>
<keyword evidence="6 12" id="KW-0418">Kinase</keyword>
<evidence type="ECO:0000256" key="8">
    <source>
        <dbReference type="ARBA" id="ARBA00023012"/>
    </source>
</evidence>
<comment type="catalytic activity">
    <reaction evidence="1">
        <text>ATP + protein L-histidine = ADP + protein N-phospho-L-histidine.</text>
        <dbReference type="EC" id="2.7.13.3"/>
    </reaction>
</comment>
<feature type="domain" description="Signal transduction histidine kinase subgroup 3 dimerisation and phosphoacceptor" evidence="11">
    <location>
        <begin position="373"/>
        <end position="438"/>
    </location>
</feature>
<evidence type="ECO:0000256" key="6">
    <source>
        <dbReference type="ARBA" id="ARBA00022777"/>
    </source>
</evidence>
<feature type="domain" description="Histidine kinase/HSP90-like ATPase" evidence="10">
    <location>
        <begin position="472"/>
        <end position="556"/>
    </location>
</feature>
<reference evidence="13" key="1">
    <citation type="journal article" date="2019" name="Int. J. Syst. Evol. Microbiol.">
        <title>The Global Catalogue of Microorganisms (GCM) 10K type strain sequencing project: providing services to taxonomists for standard genome sequencing and annotation.</title>
        <authorList>
            <consortium name="The Broad Institute Genomics Platform"/>
            <consortium name="The Broad Institute Genome Sequencing Center for Infectious Disease"/>
            <person name="Wu L."/>
            <person name="Ma J."/>
        </authorList>
    </citation>
    <scope>NUCLEOTIDE SEQUENCE [LARGE SCALE GENOMIC DNA]</scope>
    <source>
        <strain evidence="13">ICMP 6774ER</strain>
    </source>
</reference>
<protein>
    <recommendedName>
        <fullName evidence="2">histidine kinase</fullName>
        <ecNumber evidence="2">2.7.13.3</ecNumber>
    </recommendedName>
</protein>
<feature type="transmembrane region" description="Helical" evidence="9">
    <location>
        <begin position="27"/>
        <end position="46"/>
    </location>
</feature>
<evidence type="ECO:0000259" key="10">
    <source>
        <dbReference type="Pfam" id="PF02518"/>
    </source>
</evidence>